<feature type="signal peptide" evidence="2">
    <location>
        <begin position="1"/>
        <end position="22"/>
    </location>
</feature>
<keyword evidence="4" id="KW-1185">Reference proteome</keyword>
<dbReference type="EMBL" id="OZ075124">
    <property type="protein sequence ID" value="CAL4925508.1"/>
    <property type="molecule type" value="Genomic_DNA"/>
</dbReference>
<dbReference type="PANTHER" id="PTHR35107">
    <property type="entry name" value="EXPRESSED PROTEIN"/>
    <property type="match status" value="1"/>
</dbReference>
<dbReference type="PANTHER" id="PTHR35107:SF4">
    <property type="entry name" value="EXPRESSED PROTEIN"/>
    <property type="match status" value="1"/>
</dbReference>
<proteinExistence type="predicted"/>
<keyword evidence="1" id="KW-0812">Transmembrane</keyword>
<evidence type="ECO:0000256" key="2">
    <source>
        <dbReference type="SAM" id="SignalP"/>
    </source>
</evidence>
<protein>
    <submittedName>
        <fullName evidence="3">Uncharacterized protein</fullName>
    </submittedName>
</protein>
<reference evidence="3 4" key="2">
    <citation type="submission" date="2024-10" db="EMBL/GenBank/DDBJ databases">
        <authorList>
            <person name="Ryan C."/>
        </authorList>
    </citation>
    <scope>NUCLEOTIDE SEQUENCE [LARGE SCALE GENOMIC DNA]</scope>
</reference>
<dbReference type="Proteomes" id="UP001497457">
    <property type="component" value="Chromosome 14rd"/>
</dbReference>
<keyword evidence="2" id="KW-0732">Signal</keyword>
<feature type="transmembrane region" description="Helical" evidence="1">
    <location>
        <begin position="118"/>
        <end position="143"/>
    </location>
</feature>
<name>A0ABC8XH13_9POAL</name>
<keyword evidence="1" id="KW-1133">Transmembrane helix</keyword>
<gene>
    <name evidence="3" type="ORF">URODEC1_LOCUS23371</name>
</gene>
<keyword evidence="1" id="KW-0472">Membrane</keyword>
<evidence type="ECO:0000313" key="4">
    <source>
        <dbReference type="Proteomes" id="UP001497457"/>
    </source>
</evidence>
<evidence type="ECO:0000313" key="3">
    <source>
        <dbReference type="EMBL" id="CAL4925508.1"/>
    </source>
</evidence>
<accession>A0ABC8XH13</accession>
<dbReference type="AlphaFoldDB" id="A0ABC8XH13"/>
<feature type="chain" id="PRO_5044878287" evidence="2">
    <location>
        <begin position="23"/>
        <end position="190"/>
    </location>
</feature>
<reference evidence="4" key="1">
    <citation type="submission" date="2024-06" db="EMBL/GenBank/DDBJ databases">
        <authorList>
            <person name="Ryan C."/>
        </authorList>
    </citation>
    <scope>NUCLEOTIDE SEQUENCE [LARGE SCALE GENOMIC DNA]</scope>
</reference>
<organism evidence="3 4">
    <name type="scientific">Urochloa decumbens</name>
    <dbReference type="NCBI Taxonomy" id="240449"/>
    <lineage>
        <taxon>Eukaryota</taxon>
        <taxon>Viridiplantae</taxon>
        <taxon>Streptophyta</taxon>
        <taxon>Embryophyta</taxon>
        <taxon>Tracheophyta</taxon>
        <taxon>Spermatophyta</taxon>
        <taxon>Magnoliopsida</taxon>
        <taxon>Liliopsida</taxon>
        <taxon>Poales</taxon>
        <taxon>Poaceae</taxon>
        <taxon>PACMAD clade</taxon>
        <taxon>Panicoideae</taxon>
        <taxon>Panicodae</taxon>
        <taxon>Paniceae</taxon>
        <taxon>Melinidinae</taxon>
        <taxon>Urochloa</taxon>
    </lineage>
</organism>
<evidence type="ECO:0000256" key="1">
    <source>
        <dbReference type="SAM" id="Phobius"/>
    </source>
</evidence>
<sequence length="190" mass="20297">MAAHRLLLLLAVAAASLLAADARPCHTFLVAFPADPNPNPSAGAVHHLRSVPHVATVVTVFRARRIGPHLRHGHGHGHGHRNYHHLHSIPANVQIRRPELPHPAHAAATGPQERARDILVVVVGLLFGVACGALTAASVYLVWSMVAGAAAASPYDELYEEEDEASDTESPKKVGYVIIQELEIHDGGKN</sequence>